<name>A0A199W111_ANACO</name>
<dbReference type="STRING" id="4615.A0A199W111"/>
<dbReference type="EMBL" id="LSRQ01000386">
    <property type="protein sequence ID" value="OAY83152.1"/>
    <property type="molecule type" value="Genomic_DNA"/>
</dbReference>
<reference evidence="2 3" key="1">
    <citation type="journal article" date="2016" name="DNA Res.">
        <title>The draft genome of MD-2 pineapple using hybrid error correction of long reads.</title>
        <authorList>
            <person name="Redwan R.M."/>
            <person name="Saidin A."/>
            <person name="Kumar S.V."/>
        </authorList>
    </citation>
    <scope>NUCLEOTIDE SEQUENCE [LARGE SCALE GENOMIC DNA]</scope>
    <source>
        <strain evidence="3">cv. MD2</strain>
        <tissue evidence="2">Leaf</tissue>
    </source>
</reference>
<feature type="domain" description="Aminotransferase-like plant mobile" evidence="1">
    <location>
        <begin position="174"/>
        <end position="297"/>
    </location>
</feature>
<dbReference type="Pfam" id="PF10536">
    <property type="entry name" value="PMD"/>
    <property type="match status" value="1"/>
</dbReference>
<dbReference type="AlphaFoldDB" id="A0A199W111"/>
<evidence type="ECO:0000313" key="2">
    <source>
        <dbReference type="EMBL" id="OAY83152.1"/>
    </source>
</evidence>
<accession>A0A199W111</accession>
<dbReference type="InterPro" id="IPR019557">
    <property type="entry name" value="AminoTfrase-like_pln_mobile"/>
</dbReference>
<dbReference type="GO" id="GO:0010073">
    <property type="term" value="P:meristem maintenance"/>
    <property type="evidence" value="ECO:0007669"/>
    <property type="project" value="InterPro"/>
</dbReference>
<evidence type="ECO:0000259" key="1">
    <source>
        <dbReference type="Pfam" id="PF10536"/>
    </source>
</evidence>
<comment type="caution">
    <text evidence="2">The sequence shown here is derived from an EMBL/GenBank/DDBJ whole genome shotgun (WGS) entry which is preliminary data.</text>
</comment>
<dbReference type="PANTHER" id="PTHR46033">
    <property type="entry name" value="PROTEIN MAIN-LIKE 2"/>
    <property type="match status" value="1"/>
</dbReference>
<organism evidence="2 3">
    <name type="scientific">Ananas comosus</name>
    <name type="common">Pineapple</name>
    <name type="synonym">Ananas ananas</name>
    <dbReference type="NCBI Taxonomy" id="4615"/>
    <lineage>
        <taxon>Eukaryota</taxon>
        <taxon>Viridiplantae</taxon>
        <taxon>Streptophyta</taxon>
        <taxon>Embryophyta</taxon>
        <taxon>Tracheophyta</taxon>
        <taxon>Spermatophyta</taxon>
        <taxon>Magnoliopsida</taxon>
        <taxon>Liliopsida</taxon>
        <taxon>Poales</taxon>
        <taxon>Bromeliaceae</taxon>
        <taxon>Bromelioideae</taxon>
        <taxon>Ananas</taxon>
    </lineage>
</organism>
<sequence length="312" mass="35939">MASRRMSLSVHWDGQLDMDGNGPRYFGGRKKLIAIRSNTTYANFERRMYRLINCNREECCLKYTIRCPTGANEYIAYDIVDDESLEGLIGLFEHYGCVSLYIEKDLYPSETQYQSQGYYTSLLHNDIDVGFSENPIGDREVDNEPGTESVSTCATLDFTCRTLDVTCATVDVTCATLDVTCRTLEIIWRPYTDAVLEVLPAFCVQDSEVWRSRATLICFHIVELHVPDRVLRQFGLLQHIPIHVETIRRFTSQGRPDEHWGHFHAAHIERWGQRLQVIIDQDPIVGDDPVQTTSIYMELREDGFLVQYSVHH</sequence>
<gene>
    <name evidence="2" type="ORF">ACMD2_20463</name>
</gene>
<protein>
    <submittedName>
        <fullName evidence="2">Serine/threonine-protein phosphatase</fullName>
    </submittedName>
</protein>
<proteinExistence type="predicted"/>
<evidence type="ECO:0000313" key="3">
    <source>
        <dbReference type="Proteomes" id="UP000092600"/>
    </source>
</evidence>
<dbReference type="Proteomes" id="UP000092600">
    <property type="component" value="Unassembled WGS sequence"/>
</dbReference>
<dbReference type="PANTHER" id="PTHR46033:SF62">
    <property type="entry name" value="AMINOTRANSFERASE-LIKE PLANT MOBILE DOMAIN-CONTAINING PROTEIN"/>
    <property type="match status" value="1"/>
</dbReference>
<dbReference type="InterPro" id="IPR044824">
    <property type="entry name" value="MAIN-like"/>
</dbReference>